<dbReference type="EMBL" id="JHEG02000040">
    <property type="protein sequence ID" value="KIE11839.1"/>
    <property type="molecule type" value="Genomic_DNA"/>
</dbReference>
<keyword evidence="3" id="KW-1185">Reference proteome</keyword>
<protein>
    <submittedName>
        <fullName evidence="2">Uncharacterized protein</fullName>
    </submittedName>
</protein>
<proteinExistence type="predicted"/>
<evidence type="ECO:0000313" key="2">
    <source>
        <dbReference type="EMBL" id="KIE11839.1"/>
    </source>
</evidence>
<dbReference type="Proteomes" id="UP000029738">
    <property type="component" value="Unassembled WGS sequence"/>
</dbReference>
<dbReference type="RefSeq" id="WP_038075505.1">
    <property type="nucleotide sequence ID" value="NZ_JHEG04000001.1"/>
</dbReference>
<gene>
    <name evidence="2" type="ORF">DA73_0213610</name>
    <name evidence="1" type="ORF">DA73_0400003855</name>
</gene>
<dbReference type="STRING" id="1479485.DA73_0213610"/>
<organism evidence="2">
    <name type="scientific">Tolypothrix bouteillei VB521301</name>
    <dbReference type="NCBI Taxonomy" id="1479485"/>
    <lineage>
        <taxon>Bacteria</taxon>
        <taxon>Bacillati</taxon>
        <taxon>Cyanobacteriota</taxon>
        <taxon>Cyanophyceae</taxon>
        <taxon>Nostocales</taxon>
        <taxon>Tolypothrichaceae</taxon>
        <taxon>Tolypothrix</taxon>
    </lineage>
</organism>
<comment type="caution">
    <text evidence="2">The sequence shown here is derived from an EMBL/GenBank/DDBJ whole genome shotgun (WGS) entry which is preliminary data.</text>
</comment>
<accession>A0A0C1R2J2</accession>
<reference evidence="2" key="1">
    <citation type="journal article" date="2015" name="Genome Announc.">
        <title>Draft Genome Sequence of Tolypothrix boutellei Strain VB521301.</title>
        <authorList>
            <person name="Chandrababunaidu M.M."/>
            <person name="Singh D."/>
            <person name="Sen D."/>
            <person name="Bhan S."/>
            <person name="Das S."/>
            <person name="Gupta A."/>
            <person name="Adhikary S.P."/>
            <person name="Tripathy S."/>
        </authorList>
    </citation>
    <scope>NUCLEOTIDE SEQUENCE</scope>
    <source>
        <strain evidence="2">VB521301</strain>
    </source>
</reference>
<name>A0A0C1R2J2_9CYAN</name>
<sequence length="71" mass="8142">MKSSTLRHLWSVIEETQTSILLNFSDTELIQQLLKQLQNQKLMNGEELTTINTYLSSKVPLIRDIALARLA</sequence>
<evidence type="ECO:0000313" key="3">
    <source>
        <dbReference type="Proteomes" id="UP000029738"/>
    </source>
</evidence>
<evidence type="ECO:0000313" key="1">
    <source>
        <dbReference type="EMBL" id="KAF3884703.1"/>
    </source>
</evidence>
<dbReference type="AlphaFoldDB" id="A0A0C1R2J2"/>
<dbReference type="EMBL" id="JHEG04000001">
    <property type="protein sequence ID" value="KAF3884703.1"/>
    <property type="molecule type" value="Genomic_DNA"/>
</dbReference>
<reference evidence="1" key="2">
    <citation type="submission" date="2019-11" db="EMBL/GenBank/DDBJ databases">
        <title>Improved Assembly of Tolypothrix boutellei genome.</title>
        <authorList>
            <person name="Sarangi A.N."/>
            <person name="Mukherjee M."/>
            <person name="Ghosh S."/>
            <person name="Singh D."/>
            <person name="Das A."/>
            <person name="Kant S."/>
            <person name="Prusty A."/>
            <person name="Tripathy S."/>
        </authorList>
    </citation>
    <scope>NUCLEOTIDE SEQUENCE</scope>
    <source>
        <strain evidence="1">VB521301</strain>
    </source>
</reference>